<dbReference type="Proteomes" id="UP000294225">
    <property type="component" value="Unassembled WGS sequence"/>
</dbReference>
<feature type="domain" description="Hemerythrin-like" evidence="1">
    <location>
        <begin position="4"/>
        <end position="129"/>
    </location>
</feature>
<dbReference type="EMBL" id="SJJY01000002">
    <property type="protein sequence ID" value="TCC25719.1"/>
    <property type="molecule type" value="Genomic_DNA"/>
</dbReference>
<evidence type="ECO:0000313" key="2">
    <source>
        <dbReference type="EMBL" id="TCC25719.1"/>
    </source>
</evidence>
<evidence type="ECO:0000313" key="5">
    <source>
        <dbReference type="Proteomes" id="UP000294225"/>
    </source>
</evidence>
<organism evidence="3 5">
    <name type="scientific">Kribbella speibonae</name>
    <dbReference type="NCBI Taxonomy" id="1572660"/>
    <lineage>
        <taxon>Bacteria</taxon>
        <taxon>Bacillati</taxon>
        <taxon>Actinomycetota</taxon>
        <taxon>Actinomycetes</taxon>
        <taxon>Propionibacteriales</taxon>
        <taxon>Kribbellaceae</taxon>
        <taxon>Kribbella</taxon>
    </lineage>
</organism>
<dbReference type="EMBL" id="SJKC01000007">
    <property type="protein sequence ID" value="TCC31096.1"/>
    <property type="molecule type" value="Genomic_DNA"/>
</dbReference>
<evidence type="ECO:0000313" key="3">
    <source>
        <dbReference type="EMBL" id="TCC31096.1"/>
    </source>
</evidence>
<protein>
    <submittedName>
        <fullName evidence="3">Hemerythrin domain-containing protein</fullName>
    </submittedName>
</protein>
<dbReference type="Gene3D" id="1.20.120.520">
    <property type="entry name" value="nmb1532 protein domain like"/>
    <property type="match status" value="1"/>
</dbReference>
<dbReference type="InterPro" id="IPR012312">
    <property type="entry name" value="Hemerythrin-like"/>
</dbReference>
<proteinExistence type="predicted"/>
<sequence length="220" mass="24998">MRIVHSALRRDLERVRIVASDPELLTEARRQAIGEHVVWLMHTLHRHHHGEDEHVWPEIRRRDPAAGALLDQMDADHRSIAQPMRDVEDAGDPFGAGTMPASELLDRLARLQAVLLPHLAREEQEMMPVVAKLLSYDEWHDLGHRAFVRGKPLMHLAMEGHWVLDNATPEDRARIITVLPAAPRFVLLHLLGGPYAKRRESLWSNTPAAALPPLPLEDSR</sequence>
<gene>
    <name evidence="2" type="ORF">E0H58_10825</name>
    <name evidence="3" type="ORF">E0H92_37895</name>
</gene>
<dbReference type="AlphaFoldDB" id="A0A4R0IIQ2"/>
<dbReference type="Pfam" id="PF01814">
    <property type="entry name" value="Hemerythrin"/>
    <property type="match status" value="1"/>
</dbReference>
<accession>A0A4R0IIQ2</accession>
<name>A0A4R0IIQ2_9ACTN</name>
<comment type="caution">
    <text evidence="3">The sequence shown here is derived from an EMBL/GenBank/DDBJ whole genome shotgun (WGS) entry which is preliminary data.</text>
</comment>
<keyword evidence="4" id="KW-1185">Reference proteome</keyword>
<evidence type="ECO:0000259" key="1">
    <source>
        <dbReference type="Pfam" id="PF01814"/>
    </source>
</evidence>
<dbReference type="CDD" id="cd12108">
    <property type="entry name" value="Hr-like"/>
    <property type="match status" value="1"/>
</dbReference>
<dbReference type="Proteomes" id="UP000292385">
    <property type="component" value="Unassembled WGS sequence"/>
</dbReference>
<reference evidence="4 5" key="1">
    <citation type="submission" date="2019-02" db="EMBL/GenBank/DDBJ databases">
        <title>Kribbella capetownensis sp. nov. and Kribbella speibonae sp. nov., isolated from soil.</title>
        <authorList>
            <person name="Curtis S.M."/>
            <person name="Norton I."/>
            <person name="Everest G.J."/>
            <person name="Meyers P.R."/>
        </authorList>
    </citation>
    <scope>NUCLEOTIDE SEQUENCE [LARGE SCALE GENOMIC DNA]</scope>
    <source>
        <strain evidence="2 4">SK5</strain>
        <strain evidence="3 5">YM55</strain>
    </source>
</reference>
<evidence type="ECO:0000313" key="4">
    <source>
        <dbReference type="Proteomes" id="UP000292385"/>
    </source>
</evidence>